<sequence length="177" mass="18886">MSGRTIAVPSVVVYLVALGVLGLVAFLVALITDRNPLPFPDRDYHVFSASSPEALIALEQLMQNQGHRPRFRIDSPGVDRTVFSNGTIINHPSPEMFNALGQPAGALGFVVDDPEAAARDAVALLQAAGLQAELVLDAEPGLPIAFVKTNALISGAIVYRKHVLEMGQKPPAWTPRS</sequence>
<evidence type="ECO:0000313" key="2">
    <source>
        <dbReference type="EMBL" id="PRH82159.1"/>
    </source>
</evidence>
<gene>
    <name evidence="2" type="ORF">C6N40_08980</name>
</gene>
<comment type="caution">
    <text evidence="2">The sequence shown here is derived from an EMBL/GenBank/DDBJ whole genome shotgun (WGS) entry which is preliminary data.</text>
</comment>
<organism evidence="2 3">
    <name type="scientific">Arenimonas caeni</name>
    <dbReference type="NCBI Taxonomy" id="2058085"/>
    <lineage>
        <taxon>Bacteria</taxon>
        <taxon>Pseudomonadati</taxon>
        <taxon>Pseudomonadota</taxon>
        <taxon>Gammaproteobacteria</taxon>
        <taxon>Lysobacterales</taxon>
        <taxon>Lysobacteraceae</taxon>
        <taxon>Arenimonas</taxon>
    </lineage>
</organism>
<protein>
    <submittedName>
        <fullName evidence="2">Uncharacterized protein</fullName>
    </submittedName>
</protein>
<proteinExistence type="predicted"/>
<keyword evidence="1" id="KW-0812">Transmembrane</keyword>
<accession>A0A2P6M833</accession>
<dbReference type="RefSeq" id="WP_162782164.1">
    <property type="nucleotide sequence ID" value="NZ_KZ679091.1"/>
</dbReference>
<evidence type="ECO:0000313" key="3">
    <source>
        <dbReference type="Proteomes" id="UP000241736"/>
    </source>
</evidence>
<dbReference type="AlphaFoldDB" id="A0A2P6M833"/>
<evidence type="ECO:0000256" key="1">
    <source>
        <dbReference type="SAM" id="Phobius"/>
    </source>
</evidence>
<keyword evidence="1" id="KW-0472">Membrane</keyword>
<feature type="transmembrane region" description="Helical" evidence="1">
    <location>
        <begin position="12"/>
        <end position="32"/>
    </location>
</feature>
<dbReference type="EMBL" id="PVLF01000013">
    <property type="protein sequence ID" value="PRH82159.1"/>
    <property type="molecule type" value="Genomic_DNA"/>
</dbReference>
<keyword evidence="3" id="KW-1185">Reference proteome</keyword>
<name>A0A2P6M833_9GAMM</name>
<reference evidence="2 3" key="1">
    <citation type="submission" date="2018-03" db="EMBL/GenBank/DDBJ databases">
        <title>Arenimonas caeni sp. nov., isolated from activated sludge.</title>
        <authorList>
            <person name="Liu H."/>
        </authorList>
    </citation>
    <scope>NUCLEOTIDE SEQUENCE [LARGE SCALE GENOMIC DNA]</scope>
    <source>
        <strain evidence="3">z29</strain>
    </source>
</reference>
<keyword evidence="1" id="KW-1133">Transmembrane helix</keyword>
<dbReference type="Proteomes" id="UP000241736">
    <property type="component" value="Unassembled WGS sequence"/>
</dbReference>